<evidence type="ECO:0000256" key="6">
    <source>
        <dbReference type="ARBA" id="ARBA00023015"/>
    </source>
</evidence>
<dbReference type="GO" id="GO:0005789">
    <property type="term" value="C:endoplasmic reticulum membrane"/>
    <property type="evidence" value="ECO:0007669"/>
    <property type="project" value="UniProtKB-SubCell"/>
</dbReference>
<protein>
    <recommendedName>
        <fullName evidence="13">BHLH domain-containing protein</fullName>
    </recommendedName>
</protein>
<keyword evidence="10" id="KW-0539">Nucleus</keyword>
<evidence type="ECO:0000256" key="3">
    <source>
        <dbReference type="ARBA" id="ARBA00022692"/>
    </source>
</evidence>
<dbReference type="SMART" id="SM00353">
    <property type="entry name" value="HLH"/>
    <property type="match status" value="1"/>
</dbReference>
<evidence type="ECO:0000256" key="2">
    <source>
        <dbReference type="ARBA" id="ARBA00004477"/>
    </source>
</evidence>
<evidence type="ECO:0000256" key="9">
    <source>
        <dbReference type="ARBA" id="ARBA00023163"/>
    </source>
</evidence>
<accession>A0AAW1U5Q0</accession>
<organism evidence="14 15">
    <name type="scientific">Henosepilachna vigintioctopunctata</name>
    <dbReference type="NCBI Taxonomy" id="420089"/>
    <lineage>
        <taxon>Eukaryota</taxon>
        <taxon>Metazoa</taxon>
        <taxon>Ecdysozoa</taxon>
        <taxon>Arthropoda</taxon>
        <taxon>Hexapoda</taxon>
        <taxon>Insecta</taxon>
        <taxon>Pterygota</taxon>
        <taxon>Neoptera</taxon>
        <taxon>Endopterygota</taxon>
        <taxon>Coleoptera</taxon>
        <taxon>Polyphaga</taxon>
        <taxon>Cucujiformia</taxon>
        <taxon>Coccinelloidea</taxon>
        <taxon>Coccinellidae</taxon>
        <taxon>Epilachninae</taxon>
        <taxon>Epilachnini</taxon>
        <taxon>Henosepilachna</taxon>
    </lineage>
</organism>
<keyword evidence="8 12" id="KW-0472">Membrane</keyword>
<dbReference type="EMBL" id="JARQZJ010000034">
    <property type="protein sequence ID" value="KAK9875582.1"/>
    <property type="molecule type" value="Genomic_DNA"/>
</dbReference>
<dbReference type="InterPro" id="IPR011598">
    <property type="entry name" value="bHLH_dom"/>
</dbReference>
<comment type="caution">
    <text evidence="14">The sequence shown here is derived from an EMBL/GenBank/DDBJ whole genome shotgun (WGS) entry which is preliminary data.</text>
</comment>
<evidence type="ECO:0000256" key="1">
    <source>
        <dbReference type="ARBA" id="ARBA00004123"/>
    </source>
</evidence>
<keyword evidence="15" id="KW-1185">Reference proteome</keyword>
<evidence type="ECO:0000256" key="12">
    <source>
        <dbReference type="SAM" id="Phobius"/>
    </source>
</evidence>
<dbReference type="PANTHER" id="PTHR46062">
    <property type="entry name" value="STEROL REGULATORY ELEMENT-BINDING PROTEIN"/>
    <property type="match status" value="1"/>
</dbReference>
<dbReference type="PANTHER" id="PTHR46062:SF1">
    <property type="entry name" value="LP12374P"/>
    <property type="match status" value="1"/>
</dbReference>
<dbReference type="InterPro" id="IPR036638">
    <property type="entry name" value="HLH_DNA-bd_sf"/>
</dbReference>
<keyword evidence="5 12" id="KW-1133">Transmembrane helix</keyword>
<dbReference type="PROSITE" id="PS50888">
    <property type="entry name" value="BHLH"/>
    <property type="match status" value="1"/>
</dbReference>
<sequence>MDDGNITFSSSEFNFSDLSAIDDILNHCESELLTGNELFSDSALSELDELPLEDFKFEDKVFTDNIVTVPSTSPVENKFVPQVVHYPNQQLITNQTSFITTQEDPNISASGNFHFSPKVLIKTEPTSECSSIGSNSFIYSNIQVQSNNPIVVQKNVKKNSTKAKTQTQPVIIQNIRQIPSDNLQQLLLQTKLIKGTTKQGAVTPQTVVYTTVPHNSPQTLHAIVPGQTQILTTGIPLVLDSNDNKVPINRITNKPPFVKEVKRSAHNAIERKYRTSINDKIIELKNIIVGVDAKLNKSAILKKTIDYIRFLQNSNLKLKQENMMLKMNAKEHSLKDLLTSGKDTKFYQPEDTPPHSDISTLSPQHSIPSSPEYSTFIKDDSEDESMEYPKGMLDQTKFTVSMFMLVLLAFNPFGIALNHLSGMQGETKYETRRFLSFDFNYTPSFDVASLLLWLFNTFILGFCMVKMFVYGDPIIPTKSKESQIFWRHRRQADTYLAKGDKLAAKQELLKCLCVYGVALPISRIELLLSFCWQLFRQVCHRLWIGRWLSRHTGGFLIDGVTRFEALTSCRELSMVYHDLHQIQLIEGPEQTSHMMGFTIALNALNLAEAAKYKLKTTQLVDVFIGLSLRIKMSFPSIFHGLQRYYLGLAKLAASNSCDPIPSRQQWLLTPEGYQFFVAHKFSFDNKQSGLPFASVANPMDPLSYVVKSFEEHLLQRSLEILISPGSKNEYSKDQGSEVSDVEHFVQMLLDNSAMDAQTLFSSNSLKNYQDEIAIWWTSFVAIACSWMLGEEKNTQMLYQKIEYIPDVLALSEDPLPKAVLAAYTARKGYLSKKEVCQNQLLKQCDFATLLLEDSIRYSSCKSQDTMVLYVQLLVCDWLLETRTSLWEDSLDSDLNLSRVPTPVLTAFQKDLSSLRALAQHLPIALPRVYLYEATTRLMAGAAPGRTQQLLDRSLRHRQSRSKIICGKGDKTLRELNGEREHAAALYMACKHLPGLLSSPGERAGMLVEAAKTLERIGDKKRLQDCYKLMKTLGNNTVTN</sequence>
<dbReference type="Proteomes" id="UP001431783">
    <property type="component" value="Unassembled WGS sequence"/>
</dbReference>
<feature type="transmembrane region" description="Helical" evidence="12">
    <location>
        <begin position="398"/>
        <end position="417"/>
    </location>
</feature>
<evidence type="ECO:0000313" key="15">
    <source>
        <dbReference type="Proteomes" id="UP001431783"/>
    </source>
</evidence>
<evidence type="ECO:0000256" key="11">
    <source>
        <dbReference type="SAM" id="MobiDB-lite"/>
    </source>
</evidence>
<comment type="subcellular location">
    <subcellularLocation>
        <location evidence="2">Endoplasmic reticulum membrane</location>
        <topology evidence="2">Multi-pass membrane protein</topology>
    </subcellularLocation>
    <subcellularLocation>
        <location evidence="1">Nucleus</location>
    </subcellularLocation>
</comment>
<evidence type="ECO:0000256" key="8">
    <source>
        <dbReference type="ARBA" id="ARBA00023136"/>
    </source>
</evidence>
<keyword evidence="9" id="KW-0804">Transcription</keyword>
<keyword evidence="3 12" id="KW-0812">Transmembrane</keyword>
<dbReference type="SUPFAM" id="SSF47459">
    <property type="entry name" value="HLH, helix-loop-helix DNA-binding domain"/>
    <property type="match status" value="1"/>
</dbReference>
<feature type="transmembrane region" description="Helical" evidence="12">
    <location>
        <begin position="450"/>
        <end position="470"/>
    </location>
</feature>
<keyword evidence="7" id="KW-0238">DNA-binding</keyword>
<dbReference type="AlphaFoldDB" id="A0AAW1U5Q0"/>
<dbReference type="Gene3D" id="4.10.280.10">
    <property type="entry name" value="Helix-loop-helix DNA-binding domain"/>
    <property type="match status" value="1"/>
</dbReference>
<dbReference type="GO" id="GO:0000978">
    <property type="term" value="F:RNA polymerase II cis-regulatory region sequence-specific DNA binding"/>
    <property type="evidence" value="ECO:0007669"/>
    <property type="project" value="TreeGrafter"/>
</dbReference>
<keyword evidence="4" id="KW-0256">Endoplasmic reticulum</keyword>
<feature type="region of interest" description="Disordered" evidence="11">
    <location>
        <begin position="348"/>
        <end position="373"/>
    </location>
</feature>
<gene>
    <name evidence="14" type="ORF">WA026_009385</name>
</gene>
<name>A0AAW1U5Q0_9CUCU</name>
<evidence type="ECO:0000256" key="5">
    <source>
        <dbReference type="ARBA" id="ARBA00022989"/>
    </source>
</evidence>
<evidence type="ECO:0000313" key="14">
    <source>
        <dbReference type="EMBL" id="KAK9875582.1"/>
    </source>
</evidence>
<evidence type="ECO:0000256" key="7">
    <source>
        <dbReference type="ARBA" id="ARBA00023125"/>
    </source>
</evidence>
<evidence type="ECO:0000256" key="4">
    <source>
        <dbReference type="ARBA" id="ARBA00022824"/>
    </source>
</evidence>
<dbReference type="GO" id="GO:0005634">
    <property type="term" value="C:nucleus"/>
    <property type="evidence" value="ECO:0007669"/>
    <property type="project" value="UniProtKB-SubCell"/>
</dbReference>
<feature type="compositionally biased region" description="Polar residues" evidence="11">
    <location>
        <begin position="357"/>
        <end position="373"/>
    </location>
</feature>
<feature type="domain" description="BHLH" evidence="13">
    <location>
        <begin position="261"/>
        <end position="311"/>
    </location>
</feature>
<dbReference type="GO" id="GO:0000981">
    <property type="term" value="F:DNA-binding transcription factor activity, RNA polymerase II-specific"/>
    <property type="evidence" value="ECO:0007669"/>
    <property type="project" value="TreeGrafter"/>
</dbReference>
<dbReference type="GO" id="GO:0046983">
    <property type="term" value="F:protein dimerization activity"/>
    <property type="evidence" value="ECO:0007669"/>
    <property type="project" value="InterPro"/>
</dbReference>
<proteinExistence type="predicted"/>
<reference evidence="14 15" key="1">
    <citation type="submission" date="2023-03" db="EMBL/GenBank/DDBJ databases">
        <title>Genome insight into feeding habits of ladybird beetles.</title>
        <authorList>
            <person name="Li H.-S."/>
            <person name="Huang Y.-H."/>
            <person name="Pang H."/>
        </authorList>
    </citation>
    <scope>NUCLEOTIDE SEQUENCE [LARGE SCALE GENOMIC DNA]</scope>
    <source>
        <strain evidence="14">SYSU_2023b</strain>
        <tissue evidence="14">Whole body</tissue>
    </source>
</reference>
<evidence type="ECO:0000259" key="13">
    <source>
        <dbReference type="PROSITE" id="PS50888"/>
    </source>
</evidence>
<evidence type="ECO:0000256" key="10">
    <source>
        <dbReference type="ARBA" id="ARBA00023242"/>
    </source>
</evidence>
<keyword evidence="6" id="KW-0805">Transcription regulation</keyword>
<dbReference type="CDD" id="cd11394">
    <property type="entry name" value="bHLHzip_SREBP"/>
    <property type="match status" value="1"/>
</dbReference>
<dbReference type="Pfam" id="PF00010">
    <property type="entry name" value="HLH"/>
    <property type="match status" value="1"/>
</dbReference>